<evidence type="ECO:0000256" key="1">
    <source>
        <dbReference type="ARBA" id="ARBA00023002"/>
    </source>
</evidence>
<evidence type="ECO:0000313" key="4">
    <source>
        <dbReference type="Proteomes" id="UP001321305"/>
    </source>
</evidence>
<dbReference type="GO" id="GO:0047533">
    <property type="term" value="F:2,5-dioxovalerate dehydrogenase (NADP+) activity"/>
    <property type="evidence" value="ECO:0007669"/>
    <property type="project" value="UniProtKB-EC"/>
</dbReference>
<proteinExistence type="predicted"/>
<dbReference type="InterPro" id="IPR050740">
    <property type="entry name" value="Aldehyde_DH_Superfamily"/>
</dbReference>
<dbReference type="Gene3D" id="3.40.309.10">
    <property type="entry name" value="Aldehyde Dehydrogenase, Chain A, domain 2"/>
    <property type="match status" value="1"/>
</dbReference>
<accession>A0ABZ2EK36</accession>
<dbReference type="Proteomes" id="UP001321305">
    <property type="component" value="Chromosome"/>
</dbReference>
<dbReference type="InterPro" id="IPR016162">
    <property type="entry name" value="Ald_DH_N"/>
</dbReference>
<reference evidence="4" key="1">
    <citation type="submission" date="2024-01" db="EMBL/GenBank/DDBJ databases">
        <title>Mycovorax composti gen. nov. sp. nov., a member of the family Chitinophagaceae isolated from button mushroom compost.</title>
        <authorList>
            <person name="Thai M."/>
            <person name="Bell T.L."/>
            <person name="Kertesz M.A."/>
        </authorList>
    </citation>
    <scope>NUCLEOTIDE SEQUENCE [LARGE SCALE GENOMIC DNA]</scope>
    <source>
        <strain evidence="4">C216</strain>
    </source>
</reference>
<dbReference type="EMBL" id="CP144143">
    <property type="protein sequence ID" value="WWC83877.1"/>
    <property type="molecule type" value="Genomic_DNA"/>
</dbReference>
<dbReference type="Pfam" id="PF00171">
    <property type="entry name" value="Aldedh"/>
    <property type="match status" value="1"/>
</dbReference>
<dbReference type="InterPro" id="IPR016163">
    <property type="entry name" value="Ald_DH_C"/>
</dbReference>
<sequence>MKDDTPMPEIEKCMESAWRAFHVYKKYSLRERAHFMRTIAAELEKRSELLIATAAAETHLPIERLQSELKRTTFQLTSYADACERGDWLEARVDTADSNRMPAKPDLRKMQVPLGPVVVFGASNFPFAYSTAGGDTACALAAGCPVVVKGHPAHIKTSELAAEAILAAAKACHMPDGIFAHIRGASFEVGKALVMHPHTKAVGFTGSFQGGKQLFDWAHQRKEPIPVFAEMGSINPVFLLPEKMKESAAEVAKQYGASITLNVGQFCTNPGLLIGIDNEDLNIFIEVLSKEISGVLPEPMLHQGICENFYNKRSNALSQSHVELLAVSQTSPKENEGYPTLAATSAEAFINNPILHEEVFGPYSLIVKCRNIAEMMAVARCLEGQLTSTLIATDNDVINNEELVSQIQNLCGRFILNGVPTGVEVCLAMQHGGPFPATTDSRFTSVGADGIKRFTRPVAFQNWPNHLLPDALKDENPLGIWRTVNNTFTRDKIISD</sequence>
<dbReference type="Gene3D" id="3.40.605.10">
    <property type="entry name" value="Aldehyde Dehydrogenase, Chain A, domain 1"/>
    <property type="match status" value="1"/>
</dbReference>
<organism evidence="3 4">
    <name type="scientific">Mycovorax composti</name>
    <dbReference type="NCBI Taxonomy" id="2962693"/>
    <lineage>
        <taxon>Bacteria</taxon>
        <taxon>Pseudomonadati</taxon>
        <taxon>Bacteroidota</taxon>
        <taxon>Chitinophagia</taxon>
        <taxon>Chitinophagales</taxon>
        <taxon>Chitinophagaceae</taxon>
        <taxon>Mycovorax</taxon>
    </lineage>
</organism>
<dbReference type="CDD" id="cd07129">
    <property type="entry name" value="ALDH_KGSADH"/>
    <property type="match status" value="1"/>
</dbReference>
<dbReference type="InterPro" id="IPR015590">
    <property type="entry name" value="Aldehyde_DH_dom"/>
</dbReference>
<protein>
    <submittedName>
        <fullName evidence="3">Alpha-ketoglutaric semialdehyde dehydrogenase 2</fullName>
        <ecNumber evidence="3">1.2.1.26</ecNumber>
    </submittedName>
</protein>
<gene>
    <name evidence="3" type="ORF">PIECOFPK_01607</name>
</gene>
<dbReference type="EC" id="1.2.1.26" evidence="3"/>
<dbReference type="PANTHER" id="PTHR43353:SF3">
    <property type="entry name" value="ALDEHYDE DEHYDROGENASE-RELATED"/>
    <property type="match status" value="1"/>
</dbReference>
<evidence type="ECO:0000259" key="2">
    <source>
        <dbReference type="Pfam" id="PF00171"/>
    </source>
</evidence>
<evidence type="ECO:0000313" key="3">
    <source>
        <dbReference type="EMBL" id="WWC83877.1"/>
    </source>
</evidence>
<dbReference type="RefSeq" id="WP_409965544.1">
    <property type="nucleotide sequence ID" value="NZ_CP144143.1"/>
</dbReference>
<feature type="domain" description="Aldehyde dehydrogenase" evidence="2">
    <location>
        <begin position="9"/>
        <end position="422"/>
    </location>
</feature>
<dbReference type="PANTHER" id="PTHR43353">
    <property type="entry name" value="SUCCINATE-SEMIALDEHYDE DEHYDROGENASE, MITOCHONDRIAL"/>
    <property type="match status" value="1"/>
</dbReference>
<keyword evidence="1 3" id="KW-0560">Oxidoreductase</keyword>
<keyword evidence="4" id="KW-1185">Reference proteome</keyword>
<dbReference type="SUPFAM" id="SSF53720">
    <property type="entry name" value="ALDH-like"/>
    <property type="match status" value="1"/>
</dbReference>
<dbReference type="InterPro" id="IPR016161">
    <property type="entry name" value="Ald_DH/histidinol_DH"/>
</dbReference>
<dbReference type="InterPro" id="IPR044151">
    <property type="entry name" value="ALDH_KGSADH"/>
</dbReference>
<name>A0ABZ2EK36_9BACT</name>